<dbReference type="SUPFAM" id="SSF53756">
    <property type="entry name" value="UDP-Glycosyltransferase/glycogen phosphorylase"/>
    <property type="match status" value="1"/>
</dbReference>
<organism evidence="1 2">
    <name type="scientific">Cupriavidus basilensis</name>
    <dbReference type="NCBI Taxonomy" id="68895"/>
    <lineage>
        <taxon>Bacteria</taxon>
        <taxon>Pseudomonadati</taxon>
        <taxon>Pseudomonadota</taxon>
        <taxon>Betaproteobacteria</taxon>
        <taxon>Burkholderiales</taxon>
        <taxon>Burkholderiaceae</taxon>
        <taxon>Cupriavidus</taxon>
    </lineage>
</organism>
<dbReference type="Proteomes" id="UP000031843">
    <property type="component" value="Chromosome main"/>
</dbReference>
<dbReference type="Gene3D" id="3.40.50.2000">
    <property type="entry name" value="Glycogen Phosphorylase B"/>
    <property type="match status" value="2"/>
</dbReference>
<dbReference type="PANTHER" id="PTHR45947:SF3">
    <property type="entry name" value="SULFOQUINOVOSYL TRANSFERASE SQD2"/>
    <property type="match status" value="1"/>
</dbReference>
<dbReference type="KEGG" id="cbw:RR42_m3208"/>
<keyword evidence="1" id="KW-0808">Transferase</keyword>
<gene>
    <name evidence="1" type="ORF">RR42_m3208</name>
</gene>
<dbReference type="OrthoDB" id="9787293at2"/>
<keyword evidence="1" id="KW-0328">Glycosyltransferase</keyword>
<accession>A0A0C4YIP7</accession>
<reference evidence="1 2" key="1">
    <citation type="journal article" date="2015" name="Genome Announc.">
        <title>Complete Genome Sequence of Cupriavidus basilensis 4G11, Isolated from the Oak Ridge Field Research Center Site.</title>
        <authorList>
            <person name="Ray J."/>
            <person name="Waters R.J."/>
            <person name="Skerker J.M."/>
            <person name="Kuehl J.V."/>
            <person name="Price M.N."/>
            <person name="Huang J."/>
            <person name="Chakraborty R."/>
            <person name="Arkin A.P."/>
            <person name="Deutschbauer A."/>
        </authorList>
    </citation>
    <scope>NUCLEOTIDE SEQUENCE [LARGE SCALE GENOMIC DNA]</scope>
    <source>
        <strain evidence="1">4G11</strain>
    </source>
</reference>
<dbReference type="RefSeq" id="WP_043348665.1">
    <property type="nucleotide sequence ID" value="NZ_CP010536.1"/>
</dbReference>
<evidence type="ECO:0000313" key="2">
    <source>
        <dbReference type="Proteomes" id="UP000031843"/>
    </source>
</evidence>
<sequence>MKVWIVNPYGSLPGEAWREYRSSMLAEAFARAGHEVTWWLSNFEHRSKKFRSEGYSEQRLDTGVNVRIVPTTPYSSHVSVARIRSERTFARNLAQRVQANPQDKADMIVLAEPSIFYGKYIVETARSIGAKLVADIIDIWPEVFAMILPKPLRAFDRVLLAPLYLRRAAILRACDGIVGVSEDYRDIGVRSAPAVPSAVSYWGVDVAAMRAAMANENGGVLRKLGLGDKKPGEVWVIYAGTLGAGYDMESILKAARSERLRGKPVKFLFAGDGPQRPLLESACAEPGGNVVYLGRLDPDDLNLMYKYCDIGLSTYLAHSTVSMPIKFYDYLAAGVATVNSLEREIQRLIASHQLGRQYVPGDADSLAAAIEALAGDRALLDTCKANSASLAPRFDQYLQHDAFVRFAETLR</sequence>
<dbReference type="CDD" id="cd03794">
    <property type="entry name" value="GT4_WbuB-like"/>
    <property type="match status" value="1"/>
</dbReference>
<dbReference type="InterPro" id="IPR050194">
    <property type="entry name" value="Glycosyltransferase_grp1"/>
</dbReference>
<dbReference type="AlphaFoldDB" id="A0A0C4YIP7"/>
<evidence type="ECO:0000313" key="1">
    <source>
        <dbReference type="EMBL" id="AJG20576.1"/>
    </source>
</evidence>
<proteinExistence type="predicted"/>
<dbReference type="STRING" id="68895.RR42_m3208"/>
<name>A0A0C4YIP7_9BURK</name>
<dbReference type="EMBL" id="CP010536">
    <property type="protein sequence ID" value="AJG20576.1"/>
    <property type="molecule type" value="Genomic_DNA"/>
</dbReference>
<dbReference type="GO" id="GO:0016758">
    <property type="term" value="F:hexosyltransferase activity"/>
    <property type="evidence" value="ECO:0007669"/>
    <property type="project" value="TreeGrafter"/>
</dbReference>
<protein>
    <submittedName>
        <fullName evidence="1">Glycosyltransferase</fullName>
        <ecNumber evidence="1">2.4.1.-</ecNumber>
    </submittedName>
</protein>
<dbReference type="Pfam" id="PF13692">
    <property type="entry name" value="Glyco_trans_1_4"/>
    <property type="match status" value="1"/>
</dbReference>
<keyword evidence="2" id="KW-1185">Reference proteome</keyword>
<dbReference type="PANTHER" id="PTHR45947">
    <property type="entry name" value="SULFOQUINOVOSYL TRANSFERASE SQD2"/>
    <property type="match status" value="1"/>
</dbReference>
<dbReference type="EC" id="2.4.1.-" evidence="1"/>